<proteinExistence type="predicted"/>
<dbReference type="InterPro" id="IPR036051">
    <property type="entry name" value="KRAB_dom_sf"/>
</dbReference>
<evidence type="ECO:0000313" key="4">
    <source>
        <dbReference type="Proteomes" id="UP000694564"/>
    </source>
</evidence>
<dbReference type="Gene3D" id="6.10.140.140">
    <property type="match status" value="1"/>
</dbReference>
<dbReference type="PROSITE" id="PS50805">
    <property type="entry name" value="KRAB"/>
    <property type="match status" value="1"/>
</dbReference>
<dbReference type="OrthoDB" id="9585558at2759"/>
<evidence type="ECO:0000313" key="3">
    <source>
        <dbReference type="Ensembl" id="ENSSVLP00005015610.1"/>
    </source>
</evidence>
<dbReference type="Pfam" id="PF01352">
    <property type="entry name" value="KRAB"/>
    <property type="match status" value="1"/>
</dbReference>
<feature type="region of interest" description="Disordered" evidence="1">
    <location>
        <begin position="61"/>
        <end position="91"/>
    </location>
</feature>
<dbReference type="AlphaFoldDB" id="A0A8D2CVF8"/>
<feature type="compositionally biased region" description="Basic and acidic residues" evidence="1">
    <location>
        <begin position="79"/>
        <end position="91"/>
    </location>
</feature>
<feature type="domain" description="KRAB" evidence="2">
    <location>
        <begin position="7"/>
        <end position="91"/>
    </location>
</feature>
<evidence type="ECO:0000256" key="1">
    <source>
        <dbReference type="SAM" id="MobiDB-lite"/>
    </source>
</evidence>
<dbReference type="Ensembl" id="ENSSVLT00005017338.1">
    <property type="protein sequence ID" value="ENSSVLP00005015610.1"/>
    <property type="gene ID" value="ENSSVLG00005012486.1"/>
</dbReference>
<dbReference type="GO" id="GO:0006355">
    <property type="term" value="P:regulation of DNA-templated transcription"/>
    <property type="evidence" value="ECO:0007669"/>
    <property type="project" value="InterPro"/>
</dbReference>
<dbReference type="SMART" id="SM00349">
    <property type="entry name" value="KRAB"/>
    <property type="match status" value="1"/>
</dbReference>
<dbReference type="CDD" id="cd07765">
    <property type="entry name" value="KRAB_A-box"/>
    <property type="match status" value="1"/>
</dbReference>
<dbReference type="SUPFAM" id="SSF109640">
    <property type="entry name" value="KRAB domain (Kruppel-associated box)"/>
    <property type="match status" value="1"/>
</dbReference>
<organism evidence="3 4">
    <name type="scientific">Sciurus vulgaris</name>
    <name type="common">Eurasian red squirrel</name>
    <dbReference type="NCBI Taxonomy" id="55149"/>
    <lineage>
        <taxon>Eukaryota</taxon>
        <taxon>Metazoa</taxon>
        <taxon>Chordata</taxon>
        <taxon>Craniata</taxon>
        <taxon>Vertebrata</taxon>
        <taxon>Euteleostomi</taxon>
        <taxon>Mammalia</taxon>
        <taxon>Eutheria</taxon>
        <taxon>Euarchontoglires</taxon>
        <taxon>Glires</taxon>
        <taxon>Rodentia</taxon>
        <taxon>Sciuromorpha</taxon>
        <taxon>Sciuridae</taxon>
        <taxon>Sciurinae</taxon>
        <taxon>Sciurini</taxon>
        <taxon>Sciurus</taxon>
    </lineage>
</organism>
<name>A0A8D2CVF8_SCIVU</name>
<evidence type="ECO:0000259" key="2">
    <source>
        <dbReference type="PROSITE" id="PS50805"/>
    </source>
</evidence>
<dbReference type="Proteomes" id="UP000694564">
    <property type="component" value="Chromosome 16"/>
</dbReference>
<accession>A0A8D2CVF8</accession>
<dbReference type="PANTHER" id="PTHR23232:SF142">
    <property type="entry name" value="GASTRULA ZINC FINGER PROTEIN XLCGF57.1-LIKE-RELATED"/>
    <property type="match status" value="1"/>
</dbReference>
<dbReference type="PANTHER" id="PTHR23232">
    <property type="entry name" value="KRAB DOMAIN C2H2 ZINC FINGER"/>
    <property type="match status" value="1"/>
</dbReference>
<reference evidence="3" key="2">
    <citation type="submission" date="2025-09" db="UniProtKB">
        <authorList>
            <consortium name="Ensembl"/>
        </authorList>
    </citation>
    <scope>IDENTIFICATION</scope>
</reference>
<dbReference type="GeneTree" id="ENSGT00950000182755"/>
<protein>
    <recommendedName>
        <fullName evidence="2">KRAB domain-containing protein</fullName>
    </recommendedName>
</protein>
<dbReference type="InterPro" id="IPR050169">
    <property type="entry name" value="Krueppel_C2H2_ZnF"/>
</dbReference>
<reference evidence="3" key="1">
    <citation type="submission" date="2025-08" db="UniProtKB">
        <authorList>
            <consortium name="Ensembl"/>
        </authorList>
    </citation>
    <scope>IDENTIFICATION</scope>
</reference>
<dbReference type="InterPro" id="IPR001909">
    <property type="entry name" value="KRAB"/>
</dbReference>
<keyword evidence="4" id="KW-1185">Reference proteome</keyword>
<sequence>MDQIILMTFEDVTMNFIQEEWALLDPSQKNLYRDVIQEVFRNLASRGNKWEDKNIEDQIENSGSNLRQIISHPGHKPLKHEECEEKPCEFK</sequence>